<keyword evidence="1" id="KW-1133">Transmembrane helix</keyword>
<protein>
    <submittedName>
        <fullName evidence="2">Uncharacterized protein</fullName>
    </submittedName>
</protein>
<keyword evidence="1" id="KW-0472">Membrane</keyword>
<accession>A0A4Q7MS60</accession>
<name>A0A4Q7MS60_9BACT</name>
<keyword evidence="1" id="KW-0812">Transmembrane</keyword>
<proteinExistence type="predicted"/>
<sequence>MNQPDNLGDFFRENKELLKVYVETKSEIFRLQAIRIFSKSMGLLAWMVIAAFIAFLILIFAGMCLGFWLSELTQSYVKGFGLTTIILIILFVAIAVFREKLFVNPIIRSIIIRAREEVKVSKSDNDED</sequence>
<evidence type="ECO:0000313" key="2">
    <source>
        <dbReference type="EMBL" id="RZS71626.1"/>
    </source>
</evidence>
<keyword evidence="3" id="KW-1185">Reference proteome</keyword>
<dbReference type="EMBL" id="SGXA01000002">
    <property type="protein sequence ID" value="RZS71626.1"/>
    <property type="molecule type" value="Genomic_DNA"/>
</dbReference>
<evidence type="ECO:0000313" key="3">
    <source>
        <dbReference type="Proteomes" id="UP000293874"/>
    </source>
</evidence>
<comment type="caution">
    <text evidence="2">The sequence shown here is derived from an EMBL/GenBank/DDBJ whole genome shotgun (WGS) entry which is preliminary data.</text>
</comment>
<dbReference type="RefSeq" id="WP_130542107.1">
    <property type="nucleotide sequence ID" value="NZ_CP042431.1"/>
</dbReference>
<feature type="transmembrane region" description="Helical" evidence="1">
    <location>
        <begin position="75"/>
        <end position="97"/>
    </location>
</feature>
<reference evidence="2 3" key="1">
    <citation type="submission" date="2019-02" db="EMBL/GenBank/DDBJ databases">
        <title>Genomic Encyclopedia of Type Strains, Phase IV (KMG-IV): sequencing the most valuable type-strain genomes for metagenomic binning, comparative biology and taxonomic classification.</title>
        <authorList>
            <person name="Goeker M."/>
        </authorList>
    </citation>
    <scope>NUCLEOTIDE SEQUENCE [LARGE SCALE GENOMIC DNA]</scope>
    <source>
        <strain evidence="2 3">DSM 18116</strain>
    </source>
</reference>
<organism evidence="2 3">
    <name type="scientific">Pseudobacter ginsenosidimutans</name>
    <dbReference type="NCBI Taxonomy" id="661488"/>
    <lineage>
        <taxon>Bacteria</taxon>
        <taxon>Pseudomonadati</taxon>
        <taxon>Bacteroidota</taxon>
        <taxon>Chitinophagia</taxon>
        <taxon>Chitinophagales</taxon>
        <taxon>Chitinophagaceae</taxon>
        <taxon>Pseudobacter</taxon>
    </lineage>
</organism>
<dbReference type="OrthoDB" id="680628at2"/>
<dbReference type="Proteomes" id="UP000293874">
    <property type="component" value="Unassembled WGS sequence"/>
</dbReference>
<feature type="transmembrane region" description="Helical" evidence="1">
    <location>
        <begin position="43"/>
        <end position="69"/>
    </location>
</feature>
<dbReference type="AlphaFoldDB" id="A0A4Q7MS60"/>
<gene>
    <name evidence="2" type="ORF">EV199_3532</name>
</gene>
<evidence type="ECO:0000256" key="1">
    <source>
        <dbReference type="SAM" id="Phobius"/>
    </source>
</evidence>